<organism evidence="1 2">
    <name type="scientific">Burkholderia pseudomallei</name>
    <name type="common">Pseudomonas pseudomallei</name>
    <dbReference type="NCBI Taxonomy" id="28450"/>
    <lineage>
        <taxon>Bacteria</taxon>
        <taxon>Pseudomonadati</taxon>
        <taxon>Pseudomonadota</taxon>
        <taxon>Betaproteobacteria</taxon>
        <taxon>Burkholderiales</taxon>
        <taxon>Burkholderiaceae</taxon>
        <taxon>Burkholderia</taxon>
        <taxon>pseudomallei group</taxon>
    </lineage>
</organism>
<evidence type="ECO:0000313" key="2">
    <source>
        <dbReference type="Proteomes" id="UP000030475"/>
    </source>
</evidence>
<accession>A0AA40MGN7</accession>
<name>A0AA40MGN7_BURPE</name>
<protein>
    <submittedName>
        <fullName evidence="1">Uncharacterized protein</fullName>
    </submittedName>
</protein>
<dbReference type="EMBL" id="JQIM01000008">
    <property type="protein sequence ID" value="KGX15875.1"/>
    <property type="molecule type" value="Genomic_DNA"/>
</dbReference>
<dbReference type="AlphaFoldDB" id="A0AA40MGN7"/>
<comment type="caution">
    <text evidence="1">The sequence shown here is derived from an EMBL/GenBank/DDBJ whole genome shotgun (WGS) entry which is preliminary data.</text>
</comment>
<sequence length="43" mass="4889">MRIMFSVCHPGVRPFAFGPRRGGFEIAMQKQLQHAAYECHVPS</sequence>
<dbReference type="Proteomes" id="UP000030475">
    <property type="component" value="Unassembled WGS sequence"/>
</dbReference>
<proteinExistence type="predicted"/>
<gene>
    <name evidence="1" type="ORF">Y036_5918</name>
</gene>
<evidence type="ECO:0000313" key="1">
    <source>
        <dbReference type="EMBL" id="KGX15875.1"/>
    </source>
</evidence>
<reference evidence="1 2" key="1">
    <citation type="submission" date="2014-08" db="EMBL/GenBank/DDBJ databases">
        <authorList>
            <person name="Bunnell A."/>
            <person name="Chain P.S."/>
            <person name="Chertkov O."/>
            <person name="Currie B.J."/>
            <person name="Daligault H.E."/>
            <person name="Davenport K.W."/>
            <person name="Davis C."/>
            <person name="Gleasner C.D."/>
            <person name="Johnson S.L."/>
            <person name="Kaestli M."/>
            <person name="Koren S."/>
            <person name="Kunde Y.A."/>
            <person name="Mayo M."/>
            <person name="McMurry K.K."/>
            <person name="Price E.P."/>
            <person name="Reitenga K.G."/>
            <person name="Robison R."/>
            <person name="Rosovitz M.J."/>
            <person name="Sarovich D.S."/>
            <person name="Teshima H."/>
        </authorList>
    </citation>
    <scope>NUCLEOTIDE SEQUENCE [LARGE SCALE GENOMIC DNA]</scope>
    <source>
        <strain evidence="1 2">MSHR44</strain>
    </source>
</reference>